<reference evidence="4" key="1">
    <citation type="submission" date="2016-10" db="EMBL/GenBank/DDBJ databases">
        <authorList>
            <person name="Varghese N."/>
            <person name="Submissions S."/>
        </authorList>
    </citation>
    <scope>NUCLEOTIDE SEQUENCE [LARGE SCALE GENOMIC DNA]</scope>
    <source>
        <strain evidence="4">DSM 44654</strain>
    </source>
</reference>
<gene>
    <name evidence="3" type="ORF">SAMN05421837_11847</name>
</gene>
<feature type="domain" description="AMP-dependent synthetase/ligase" evidence="2">
    <location>
        <begin position="42"/>
        <end position="430"/>
    </location>
</feature>
<dbReference type="Gene3D" id="3.40.50.12780">
    <property type="entry name" value="N-terminal domain of ligase-like"/>
    <property type="match status" value="1"/>
</dbReference>
<evidence type="ECO:0000259" key="2">
    <source>
        <dbReference type="Pfam" id="PF00501"/>
    </source>
</evidence>
<organism evidence="3 4">
    <name type="scientific">Amycolatopsis pretoriensis</name>
    <dbReference type="NCBI Taxonomy" id="218821"/>
    <lineage>
        <taxon>Bacteria</taxon>
        <taxon>Bacillati</taxon>
        <taxon>Actinomycetota</taxon>
        <taxon>Actinomycetes</taxon>
        <taxon>Pseudonocardiales</taxon>
        <taxon>Pseudonocardiaceae</taxon>
        <taxon>Amycolatopsis</taxon>
    </lineage>
</organism>
<dbReference type="InterPro" id="IPR020845">
    <property type="entry name" value="AMP-binding_CS"/>
</dbReference>
<dbReference type="GO" id="GO:0005886">
    <property type="term" value="C:plasma membrane"/>
    <property type="evidence" value="ECO:0007669"/>
    <property type="project" value="TreeGrafter"/>
</dbReference>
<dbReference type="InterPro" id="IPR045851">
    <property type="entry name" value="AMP-bd_C_sf"/>
</dbReference>
<sequence length="568" mass="60619">MVETEVMVDSAQSSVSWRDETASSNTMADLVSVMAGRTEGSVVFPEIGTRMSHRELAGRAYGVAKVLTDVRVPAGDRRDHGGRVGILADNSPEFVHGLLGAFAAGLTAVPLAPPGLSSEPSVFLDRLVRVSRKAGVRSVLVGPPFDGGIEALRGAGPELDFFALSECGSAAPPTVRPPIESGDLAVVQFSSGSTSEPKGVMIEHGALLASIRGTASRSAVLSTDASLLWVPFFHDFGLVTLLTHLLTRSDLHVVKPATFVRKTAETVRYLARERISSFTGPNFSYERILKAAADGELQGIDLSSWRTAVNAGEPVQARTVRRFLGLLGPLGVGPSVMNPGYGMAEFCVGISYQAAGHVARIVNVTRASLDDGRQIEMTEAGSAGSMPVVSQGPAFPDVQLRIRSADGIVLNDGYFGEIEARGPNMLRGYLDDAEATRTAFDDGWFRTGDTGFLLDDELYVIGRKKDMIICAGRNFHAQDVEAVVGGVEGIYQRHVVAVADQEKESMVVIAETTLADRAGLAGRIRARVAGELGLAGVEVRLVERGWLPRTTSGKWQRTEVGRRLFETG</sequence>
<dbReference type="InterPro" id="IPR042099">
    <property type="entry name" value="ANL_N_sf"/>
</dbReference>
<dbReference type="GO" id="GO:0006633">
    <property type="term" value="P:fatty acid biosynthetic process"/>
    <property type="evidence" value="ECO:0007669"/>
    <property type="project" value="TreeGrafter"/>
</dbReference>
<protein>
    <submittedName>
        <fullName evidence="3">Acyl-CoA synthetase (AMP-forming)/AMP-acid ligase II</fullName>
    </submittedName>
</protein>
<comment type="similarity">
    <text evidence="1">Belongs to the ATP-dependent AMP-binding enzyme family.</text>
</comment>
<dbReference type="InterPro" id="IPR000873">
    <property type="entry name" value="AMP-dep_synth/lig_dom"/>
</dbReference>
<dbReference type="OrthoDB" id="3671040at2"/>
<evidence type="ECO:0000313" key="3">
    <source>
        <dbReference type="EMBL" id="SEF38096.1"/>
    </source>
</evidence>
<dbReference type="AlphaFoldDB" id="A0A1H5RIC9"/>
<dbReference type="GO" id="GO:0016874">
    <property type="term" value="F:ligase activity"/>
    <property type="evidence" value="ECO:0007669"/>
    <property type="project" value="UniProtKB-KW"/>
</dbReference>
<proteinExistence type="inferred from homology"/>
<dbReference type="PROSITE" id="PS00455">
    <property type="entry name" value="AMP_BINDING"/>
    <property type="match status" value="1"/>
</dbReference>
<evidence type="ECO:0000313" key="4">
    <source>
        <dbReference type="Proteomes" id="UP000198878"/>
    </source>
</evidence>
<dbReference type="SUPFAM" id="SSF56801">
    <property type="entry name" value="Acetyl-CoA synthetase-like"/>
    <property type="match status" value="1"/>
</dbReference>
<dbReference type="PANTHER" id="PTHR22754">
    <property type="entry name" value="DISCO-INTERACTING PROTEIN 2 DIP2 -RELATED"/>
    <property type="match status" value="1"/>
</dbReference>
<keyword evidence="3" id="KW-0436">Ligase</keyword>
<dbReference type="RefSeq" id="WP_086672106.1">
    <property type="nucleotide sequence ID" value="NZ_FNUJ01000018.1"/>
</dbReference>
<dbReference type="EMBL" id="FNUJ01000018">
    <property type="protein sequence ID" value="SEF38096.1"/>
    <property type="molecule type" value="Genomic_DNA"/>
</dbReference>
<name>A0A1H5RIC9_9PSEU</name>
<accession>A0A1H5RIC9</accession>
<evidence type="ECO:0000256" key="1">
    <source>
        <dbReference type="ARBA" id="ARBA00006432"/>
    </source>
</evidence>
<dbReference type="Gene3D" id="3.30.300.30">
    <property type="match status" value="1"/>
</dbReference>
<dbReference type="STRING" id="218821.SAMN05421837_11847"/>
<keyword evidence="4" id="KW-1185">Reference proteome</keyword>
<dbReference type="PANTHER" id="PTHR22754:SF32">
    <property type="entry name" value="DISCO-INTERACTING PROTEIN 2"/>
    <property type="match status" value="1"/>
</dbReference>
<dbReference type="GO" id="GO:0070566">
    <property type="term" value="F:adenylyltransferase activity"/>
    <property type="evidence" value="ECO:0007669"/>
    <property type="project" value="TreeGrafter"/>
</dbReference>
<dbReference type="Proteomes" id="UP000198878">
    <property type="component" value="Unassembled WGS sequence"/>
</dbReference>
<dbReference type="Pfam" id="PF00501">
    <property type="entry name" value="AMP-binding"/>
    <property type="match status" value="1"/>
</dbReference>